<dbReference type="Bgee" id="ENSXETG00000011308">
    <property type="expression patterns" value="Expressed in testis and 17 other cell types or tissues"/>
</dbReference>
<dbReference type="Xenbase" id="XB-GENE-492130">
    <property type="gene designation" value="glrx3"/>
</dbReference>
<proteinExistence type="predicted"/>
<dbReference type="PROSITE" id="PS51390">
    <property type="entry name" value="WAP"/>
    <property type="match status" value="1"/>
</dbReference>
<dbReference type="GeneTree" id="ENSGT00550000075030"/>
<reference evidence="2" key="1">
    <citation type="journal article" date="2010" name="Science">
        <title>The genome of the Western clawed frog Xenopus tropicalis.</title>
        <authorList>
            <person name="Hellsten U."/>
            <person name="Harland R.M."/>
            <person name="Gilchrist M.J."/>
            <person name="Hendrix D."/>
            <person name="Jurka J."/>
            <person name="Kapitonov V."/>
            <person name="Ovcharenko I."/>
            <person name="Putnam N.H."/>
            <person name="Shu S."/>
            <person name="Taher L."/>
            <person name="Blitz I.L."/>
            <person name="Blumberg B."/>
            <person name="Dichmann D.S."/>
            <person name="Dubchak I."/>
            <person name="Amaya E."/>
            <person name="Detter J.C."/>
            <person name="Fletcher R."/>
            <person name="Gerhard D.S."/>
            <person name="Goodstein D."/>
            <person name="Graves T."/>
            <person name="Grigoriev I.V."/>
            <person name="Grimwood J."/>
            <person name="Kawashima T."/>
            <person name="Lindquist E."/>
            <person name="Lucas S.M."/>
            <person name="Mead P.E."/>
            <person name="Mitros T."/>
            <person name="Ogino H."/>
            <person name="Ohta Y."/>
            <person name="Poliakov A.V."/>
            <person name="Pollet N."/>
            <person name="Robert J."/>
            <person name="Salamov A."/>
            <person name="Sater A.K."/>
            <person name="Schmutz J."/>
            <person name="Terry A."/>
            <person name="Vize P.D."/>
            <person name="Warren W.C."/>
            <person name="Wells D."/>
            <person name="Wills A."/>
            <person name="Wilson R.K."/>
            <person name="Zimmerman L.B."/>
            <person name="Zorn A.M."/>
            <person name="Grainger R."/>
            <person name="Grammer T."/>
            <person name="Khokha M.K."/>
            <person name="Richardson P.M."/>
            <person name="Rokhsar D.S."/>
        </authorList>
    </citation>
    <scope>NUCLEOTIDE SEQUENCE [LARGE SCALE GENOMIC DNA]</scope>
    <source>
        <strain evidence="2">Nigerian</strain>
    </source>
</reference>
<dbReference type="SUPFAM" id="SSF57256">
    <property type="entry name" value="Elafin-like"/>
    <property type="match status" value="1"/>
</dbReference>
<gene>
    <name evidence="2" type="primary">glrx3</name>
</gene>
<dbReference type="SMART" id="SM00217">
    <property type="entry name" value="WAP"/>
    <property type="match status" value="1"/>
</dbReference>
<dbReference type="HOGENOM" id="CLU_026126_12_2_1"/>
<evidence type="ECO:0000313" key="2">
    <source>
        <dbReference type="Ensembl" id="ENSXETP00000024679"/>
    </source>
</evidence>
<protein>
    <submittedName>
        <fullName evidence="2">Glutaredoxin-3</fullName>
    </submittedName>
</protein>
<dbReference type="InterPro" id="IPR036645">
    <property type="entry name" value="Elafin-like_sf"/>
</dbReference>
<dbReference type="ExpressionAtlas" id="F6ZFE9">
    <property type="expression patterns" value="baseline"/>
</dbReference>
<dbReference type="Pfam" id="PF00095">
    <property type="entry name" value="WAP"/>
    <property type="match status" value="1"/>
</dbReference>
<evidence type="ECO:0000259" key="1">
    <source>
        <dbReference type="PROSITE" id="PS51390"/>
    </source>
</evidence>
<dbReference type="GO" id="GO:0030414">
    <property type="term" value="F:peptidase inhibitor activity"/>
    <property type="evidence" value="ECO:0007669"/>
    <property type="project" value="InterPro"/>
</dbReference>
<dbReference type="Gene3D" id="4.10.75.10">
    <property type="entry name" value="Elafin-like"/>
    <property type="match status" value="1"/>
</dbReference>
<accession>F6ZFE9</accession>
<dbReference type="AlphaFoldDB" id="F6ZFE9"/>
<sequence>MLISVPNYRSLKVPIHGPIEAADIGPVDRLGSLSAPVGAETRGNATSCPEVRDGTLGICGRECTEDTGCEQGWKCCPNTCGKFSCMNPEWYLLMLSTLGEDSL</sequence>
<dbReference type="Ensembl" id="ENSXETT00000024679">
    <property type="protein sequence ID" value="ENSXETP00000024679"/>
    <property type="gene ID" value="ENSXETG00000011308"/>
</dbReference>
<reference evidence="2" key="2">
    <citation type="submission" date="2011-06" db="UniProtKB">
        <authorList>
            <consortium name="Ensembl"/>
        </authorList>
    </citation>
    <scope>IDENTIFICATION</scope>
</reference>
<name>F6ZFE9_XENTR</name>
<feature type="domain" description="WAP" evidence="1">
    <location>
        <begin position="38"/>
        <end position="89"/>
    </location>
</feature>
<dbReference type="Ensembl" id="ENSXETT00000073358">
    <property type="protein sequence ID" value="ENSXETP00000073878"/>
    <property type="gene ID" value="ENSXETG00000041401"/>
</dbReference>
<organism evidence="2">
    <name type="scientific">Xenopus tropicalis</name>
    <name type="common">Western clawed frog</name>
    <name type="synonym">Silurana tropicalis</name>
    <dbReference type="NCBI Taxonomy" id="8364"/>
    <lineage>
        <taxon>Eukaryota</taxon>
        <taxon>Metazoa</taxon>
        <taxon>Chordata</taxon>
        <taxon>Craniata</taxon>
        <taxon>Vertebrata</taxon>
        <taxon>Euteleostomi</taxon>
        <taxon>Amphibia</taxon>
        <taxon>Batrachia</taxon>
        <taxon>Anura</taxon>
        <taxon>Pipoidea</taxon>
        <taxon>Pipidae</taxon>
        <taxon>Xenopodinae</taxon>
        <taxon>Xenopus</taxon>
        <taxon>Silurana</taxon>
    </lineage>
</organism>
<dbReference type="InterPro" id="IPR008197">
    <property type="entry name" value="WAP_dom"/>
</dbReference>
<dbReference type="GO" id="GO:0005576">
    <property type="term" value="C:extracellular region"/>
    <property type="evidence" value="ECO:0007669"/>
    <property type="project" value="InterPro"/>
</dbReference>